<evidence type="ECO:0000256" key="9">
    <source>
        <dbReference type="ARBA" id="ARBA00023242"/>
    </source>
</evidence>
<dbReference type="InterPro" id="IPR012562">
    <property type="entry name" value="GUCT"/>
</dbReference>
<reference evidence="16 17" key="1">
    <citation type="submission" date="2019-12" db="EMBL/GenBank/DDBJ databases">
        <authorList>
            <person name="Alioto T."/>
            <person name="Alioto T."/>
            <person name="Gomez Garrido J."/>
        </authorList>
    </citation>
    <scope>NUCLEOTIDE SEQUENCE [LARGE SCALE GENOMIC DNA]</scope>
</reference>
<comment type="catalytic activity">
    <reaction evidence="10">
        <text>ATP + H2O = ADP + phosphate + H(+)</text>
        <dbReference type="Rhea" id="RHEA:13065"/>
        <dbReference type="ChEBI" id="CHEBI:15377"/>
        <dbReference type="ChEBI" id="CHEBI:15378"/>
        <dbReference type="ChEBI" id="CHEBI:30616"/>
        <dbReference type="ChEBI" id="CHEBI:43474"/>
        <dbReference type="ChEBI" id="CHEBI:456216"/>
        <dbReference type="EC" id="3.6.4.13"/>
    </reaction>
</comment>
<evidence type="ECO:0000256" key="11">
    <source>
        <dbReference type="ARBA" id="ARBA00070889"/>
    </source>
</evidence>
<feature type="compositionally biased region" description="Low complexity" evidence="13">
    <location>
        <begin position="75"/>
        <end position="84"/>
    </location>
</feature>
<dbReference type="SMART" id="SM00490">
    <property type="entry name" value="HELICc"/>
    <property type="match status" value="1"/>
</dbReference>
<dbReference type="GO" id="GO:0016787">
    <property type="term" value="F:hydrolase activity"/>
    <property type="evidence" value="ECO:0007669"/>
    <property type="project" value="UniProtKB-KW"/>
</dbReference>
<evidence type="ECO:0000256" key="12">
    <source>
        <dbReference type="RuleBase" id="RU000492"/>
    </source>
</evidence>
<feature type="compositionally biased region" description="Gly residues" evidence="13">
    <location>
        <begin position="659"/>
        <end position="668"/>
    </location>
</feature>
<comment type="caution">
    <text evidence="16">The sequence shown here is derived from an EMBL/GenBank/DDBJ whole genome shotgun (WGS) entry which is preliminary data.</text>
</comment>
<feature type="region of interest" description="Disordered" evidence="13">
    <location>
        <begin position="1"/>
        <end position="110"/>
    </location>
</feature>
<dbReference type="GO" id="GO:0003723">
    <property type="term" value="F:RNA binding"/>
    <property type="evidence" value="ECO:0007669"/>
    <property type="project" value="UniProtKB-KW"/>
</dbReference>
<dbReference type="FunFam" id="3.30.70.2280:FF:000003">
    <property type="entry name" value="DEAD-box ATP-dependent RNA helicase 7"/>
    <property type="match status" value="1"/>
</dbReference>
<keyword evidence="9" id="KW-0539">Nucleus</keyword>
<dbReference type="PANTHER" id="PTHR47963">
    <property type="entry name" value="DEAD-BOX ATP-DEPENDENT RNA HELICASE 47, MITOCHONDRIAL"/>
    <property type="match status" value="1"/>
</dbReference>
<dbReference type="Gene3D" id="3.30.70.2280">
    <property type="match status" value="1"/>
</dbReference>
<evidence type="ECO:0000256" key="3">
    <source>
        <dbReference type="ARBA" id="ARBA00012552"/>
    </source>
</evidence>
<dbReference type="SMART" id="SM00487">
    <property type="entry name" value="DEXDc"/>
    <property type="match status" value="1"/>
</dbReference>
<dbReference type="InterPro" id="IPR027417">
    <property type="entry name" value="P-loop_NTPase"/>
</dbReference>
<evidence type="ECO:0000256" key="7">
    <source>
        <dbReference type="ARBA" id="ARBA00022840"/>
    </source>
</evidence>
<comment type="subcellular location">
    <subcellularLocation>
        <location evidence="1">Nucleus</location>
    </subcellularLocation>
</comment>
<protein>
    <recommendedName>
        <fullName evidence="11">DEAD-box ATP-dependent RNA helicase 7</fullName>
        <ecNumber evidence="3">3.6.4.13</ecNumber>
    </recommendedName>
</protein>
<keyword evidence="8" id="KW-0694">RNA-binding</keyword>
<dbReference type="EC" id="3.6.4.13" evidence="3"/>
<dbReference type="InterPro" id="IPR050547">
    <property type="entry name" value="DEAD_box_RNA_helicases"/>
</dbReference>
<keyword evidence="5 12" id="KW-0378">Hydrolase</keyword>
<dbReference type="GO" id="GO:0005524">
    <property type="term" value="F:ATP binding"/>
    <property type="evidence" value="ECO:0007669"/>
    <property type="project" value="UniProtKB-KW"/>
</dbReference>
<dbReference type="EMBL" id="CACTIH010000163">
    <property type="protein sequence ID" value="CAA2955788.1"/>
    <property type="molecule type" value="Genomic_DNA"/>
</dbReference>
<feature type="compositionally biased region" description="Low complexity" evidence="13">
    <location>
        <begin position="1"/>
        <end position="10"/>
    </location>
</feature>
<dbReference type="InterPro" id="IPR044742">
    <property type="entry name" value="DEAD/DEAH_RhlB"/>
</dbReference>
<evidence type="ECO:0000256" key="2">
    <source>
        <dbReference type="ARBA" id="ARBA00006517"/>
    </source>
</evidence>
<accession>A0A8S0PPG9</accession>
<evidence type="ECO:0000256" key="6">
    <source>
        <dbReference type="ARBA" id="ARBA00022806"/>
    </source>
</evidence>
<dbReference type="InterPro" id="IPR000629">
    <property type="entry name" value="RNA-helicase_DEAD-box_CS"/>
</dbReference>
<dbReference type="Gene3D" id="3.40.50.300">
    <property type="entry name" value="P-loop containing nucleotide triphosphate hydrolases"/>
    <property type="match status" value="2"/>
</dbReference>
<dbReference type="PROSITE" id="PS51192">
    <property type="entry name" value="HELICASE_ATP_BIND_1"/>
    <property type="match status" value="1"/>
</dbReference>
<evidence type="ECO:0000256" key="1">
    <source>
        <dbReference type="ARBA" id="ARBA00004123"/>
    </source>
</evidence>
<evidence type="ECO:0000313" key="16">
    <source>
        <dbReference type="EMBL" id="CAA2955788.1"/>
    </source>
</evidence>
<dbReference type="InterPro" id="IPR014001">
    <property type="entry name" value="Helicase_ATP-bd"/>
</dbReference>
<dbReference type="InterPro" id="IPR059027">
    <property type="entry name" value="DD_DDX21-DDX50"/>
</dbReference>
<dbReference type="GO" id="GO:0003724">
    <property type="term" value="F:RNA helicase activity"/>
    <property type="evidence" value="ECO:0007669"/>
    <property type="project" value="UniProtKB-EC"/>
</dbReference>
<organism evidence="16 17">
    <name type="scientific">Olea europaea subsp. europaea</name>
    <dbReference type="NCBI Taxonomy" id="158383"/>
    <lineage>
        <taxon>Eukaryota</taxon>
        <taxon>Viridiplantae</taxon>
        <taxon>Streptophyta</taxon>
        <taxon>Embryophyta</taxon>
        <taxon>Tracheophyta</taxon>
        <taxon>Spermatophyta</taxon>
        <taxon>Magnoliopsida</taxon>
        <taxon>eudicotyledons</taxon>
        <taxon>Gunneridae</taxon>
        <taxon>Pentapetalae</taxon>
        <taxon>asterids</taxon>
        <taxon>lamiids</taxon>
        <taxon>Lamiales</taxon>
        <taxon>Oleaceae</taxon>
        <taxon>Oleeae</taxon>
        <taxon>Olea</taxon>
    </lineage>
</organism>
<evidence type="ECO:0000256" key="8">
    <source>
        <dbReference type="ARBA" id="ARBA00022884"/>
    </source>
</evidence>
<sequence>MASGSVSKSASLDKKKKVKKGSIDGPEIEDFIEKKSKKEKKTKISSDDSNIKKKEKRKRKDTEVDNEEEERSETSSEMGEPMNLNKKKKMKFDEEENENEEEENPNAVSNFRISKPLREALKAKGIESLFPIQAMTFDTILDGVDLVGRARTGQGKTLAFVLPILESLTNGPTKASRKTGYGRTPSVLVLLPTRELATQVFSEFEFYGGALGLTSCCLYGGSPYQPQHVQLKRGVDIVIGTPGRIKDHIERGNIDFSSLKFRVLDEADEMLRMGFVEDVELILGKVEDASKVQTLLFSATLPEWVKHIASKFLKRDKKTADLVGNEKMKASTSVRHIVLPCSTSARSQLIPDIIRCYSSGGRTIIFTETKDSASTLSGVLPGARALHGDIQQATREVTLAGFRSGKFLTLVATNVAARGLDIDDVQLIIQCEPPRDVEAYIHRSGRTGRAGKTGVAVMLYDPRKSNFSRIERESGVKFEHISAPQPADIAKAAGAEAAEKINEISDSVIPVFKAAAEELLNTSTLSPTELLAKALAKAAGYTEIKSRSLLSSMENSVTVLLQCEKPIYTPSFAFGVLRRFLPEEKVESIKGLALTADGKGAVFDVAAEDLDTFLTGQENAAGISLEVVKSLPPLQERESRGGRFGGGRGGFSDRRDGRFGGGRGGRGGFSDRRNDRFSRAPRGGRGRSW</sequence>
<evidence type="ECO:0000256" key="5">
    <source>
        <dbReference type="ARBA" id="ARBA00022801"/>
    </source>
</evidence>
<proteinExistence type="inferred from homology"/>
<dbReference type="SUPFAM" id="SSF54928">
    <property type="entry name" value="RNA-binding domain, RBD"/>
    <property type="match status" value="1"/>
</dbReference>
<evidence type="ECO:0000313" key="17">
    <source>
        <dbReference type="Proteomes" id="UP000594638"/>
    </source>
</evidence>
<keyword evidence="4 12" id="KW-0547">Nucleotide-binding</keyword>
<evidence type="ECO:0000259" key="14">
    <source>
        <dbReference type="PROSITE" id="PS51192"/>
    </source>
</evidence>
<dbReference type="Pfam" id="PF00271">
    <property type="entry name" value="Helicase_C"/>
    <property type="match status" value="1"/>
</dbReference>
<dbReference type="GO" id="GO:0005634">
    <property type="term" value="C:nucleus"/>
    <property type="evidence" value="ECO:0007669"/>
    <property type="project" value="UniProtKB-SubCell"/>
</dbReference>
<dbReference type="AlphaFoldDB" id="A0A8S0PPG9"/>
<dbReference type="Proteomes" id="UP000594638">
    <property type="component" value="Unassembled WGS sequence"/>
</dbReference>
<gene>
    <name evidence="16" type="ORF">OLEA9_A115877</name>
</gene>
<comment type="similarity">
    <text evidence="2">Belongs to the DEAD box helicase family. DDX21/DDX50 subfamily.</text>
</comment>
<dbReference type="Gramene" id="OE9A115877T1">
    <property type="protein sequence ID" value="OE9A115877C1"/>
    <property type="gene ID" value="OE9A115877"/>
</dbReference>
<dbReference type="OrthoDB" id="4255at2759"/>
<dbReference type="PANTHER" id="PTHR47963:SF8">
    <property type="entry name" value="ATP-DEPENDENT RNA HELICASE DEAD"/>
    <property type="match status" value="1"/>
</dbReference>
<evidence type="ECO:0000259" key="15">
    <source>
        <dbReference type="PROSITE" id="PS51194"/>
    </source>
</evidence>
<evidence type="ECO:0000256" key="13">
    <source>
        <dbReference type="SAM" id="MobiDB-lite"/>
    </source>
</evidence>
<evidence type="ECO:0000256" key="10">
    <source>
        <dbReference type="ARBA" id="ARBA00047984"/>
    </source>
</evidence>
<feature type="region of interest" description="Disordered" evidence="13">
    <location>
        <begin position="636"/>
        <end position="689"/>
    </location>
</feature>
<keyword evidence="7 12" id="KW-0067">ATP-binding</keyword>
<keyword evidence="6 12" id="KW-0347">Helicase</keyword>
<dbReference type="Pfam" id="PF26142">
    <property type="entry name" value="DD_DDX21-DDX50"/>
    <property type="match status" value="1"/>
</dbReference>
<dbReference type="SUPFAM" id="SSF52540">
    <property type="entry name" value="P-loop containing nucleoside triphosphate hydrolases"/>
    <property type="match status" value="2"/>
</dbReference>
<dbReference type="CDD" id="cd00268">
    <property type="entry name" value="DEADc"/>
    <property type="match status" value="1"/>
</dbReference>
<dbReference type="CDD" id="cd12937">
    <property type="entry name" value="GUCT_RH7_like"/>
    <property type="match status" value="1"/>
</dbReference>
<name>A0A8S0PPG9_OLEEU</name>
<dbReference type="PROSITE" id="PS51194">
    <property type="entry name" value="HELICASE_CTER"/>
    <property type="match status" value="1"/>
</dbReference>
<dbReference type="InterPro" id="IPR001650">
    <property type="entry name" value="Helicase_C-like"/>
</dbReference>
<keyword evidence="17" id="KW-1185">Reference proteome</keyword>
<dbReference type="InterPro" id="IPR011545">
    <property type="entry name" value="DEAD/DEAH_box_helicase_dom"/>
</dbReference>
<dbReference type="PROSITE" id="PS00039">
    <property type="entry name" value="DEAD_ATP_HELICASE"/>
    <property type="match status" value="1"/>
</dbReference>
<dbReference type="Pfam" id="PF08152">
    <property type="entry name" value="GUCT"/>
    <property type="match status" value="1"/>
</dbReference>
<dbReference type="Pfam" id="PF00270">
    <property type="entry name" value="DEAD"/>
    <property type="match status" value="1"/>
</dbReference>
<feature type="domain" description="Helicase C-terminal" evidence="15">
    <location>
        <begin position="348"/>
        <end position="505"/>
    </location>
</feature>
<dbReference type="CDD" id="cd18787">
    <property type="entry name" value="SF2_C_DEAD"/>
    <property type="match status" value="1"/>
</dbReference>
<feature type="domain" description="Helicase ATP-binding" evidence="14">
    <location>
        <begin position="137"/>
        <end position="319"/>
    </location>
</feature>
<feature type="compositionally biased region" description="Basic and acidic residues" evidence="13">
    <location>
        <begin position="669"/>
        <end position="678"/>
    </location>
</feature>
<feature type="compositionally biased region" description="Acidic residues" evidence="13">
    <location>
        <begin position="93"/>
        <end position="104"/>
    </location>
</feature>
<feature type="compositionally biased region" description="Basic and acidic residues" evidence="13">
    <location>
        <begin position="31"/>
        <end position="52"/>
    </location>
</feature>
<evidence type="ECO:0000256" key="4">
    <source>
        <dbReference type="ARBA" id="ARBA00022741"/>
    </source>
</evidence>
<dbReference type="InterPro" id="IPR035979">
    <property type="entry name" value="RBD_domain_sf"/>
</dbReference>